<dbReference type="KEGG" id="pstg:E8M01_17500"/>
<dbReference type="AlphaFoldDB" id="A0A4D7B650"/>
<organism evidence="1 2">
    <name type="scientific">Phreatobacter stygius</name>
    <dbReference type="NCBI Taxonomy" id="1940610"/>
    <lineage>
        <taxon>Bacteria</taxon>
        <taxon>Pseudomonadati</taxon>
        <taxon>Pseudomonadota</taxon>
        <taxon>Alphaproteobacteria</taxon>
        <taxon>Hyphomicrobiales</taxon>
        <taxon>Phreatobacteraceae</taxon>
        <taxon>Phreatobacter</taxon>
    </lineage>
</organism>
<sequence>MNRLDVGDLVTVRATGEIVAVQEIGPGRGSETKVFCRSILHLERAAELHFARDLAMRAAGHC</sequence>
<evidence type="ECO:0000313" key="1">
    <source>
        <dbReference type="EMBL" id="QCI65848.1"/>
    </source>
</evidence>
<dbReference type="Proteomes" id="UP000298781">
    <property type="component" value="Chromosome"/>
</dbReference>
<reference evidence="1 2" key="1">
    <citation type="submission" date="2019-04" db="EMBL/GenBank/DDBJ databases">
        <title>Phreatobacter aquaticus sp. nov.</title>
        <authorList>
            <person name="Choi A."/>
        </authorList>
    </citation>
    <scope>NUCLEOTIDE SEQUENCE [LARGE SCALE GENOMIC DNA]</scope>
    <source>
        <strain evidence="1 2">KCTC 52518</strain>
    </source>
</reference>
<proteinExistence type="predicted"/>
<dbReference type="EMBL" id="CP039690">
    <property type="protein sequence ID" value="QCI65848.1"/>
    <property type="molecule type" value="Genomic_DNA"/>
</dbReference>
<gene>
    <name evidence="1" type="ORF">E8M01_17500</name>
</gene>
<protein>
    <submittedName>
        <fullName evidence="1">Uncharacterized protein</fullName>
    </submittedName>
</protein>
<dbReference type="RefSeq" id="WP_136961294.1">
    <property type="nucleotide sequence ID" value="NZ_CP039690.1"/>
</dbReference>
<accession>A0A4D7B650</accession>
<name>A0A4D7B650_9HYPH</name>
<keyword evidence="2" id="KW-1185">Reference proteome</keyword>
<evidence type="ECO:0000313" key="2">
    <source>
        <dbReference type="Proteomes" id="UP000298781"/>
    </source>
</evidence>